<proteinExistence type="predicted"/>
<evidence type="ECO:0000313" key="2">
    <source>
        <dbReference type="Proteomes" id="UP000763088"/>
    </source>
</evidence>
<organism evidence="1 2">
    <name type="scientific">Xylanibacter ruminicola</name>
    <name type="common">Prevotella ruminicola</name>
    <dbReference type="NCBI Taxonomy" id="839"/>
    <lineage>
        <taxon>Bacteria</taxon>
        <taxon>Pseudomonadati</taxon>
        <taxon>Bacteroidota</taxon>
        <taxon>Bacteroidia</taxon>
        <taxon>Bacteroidales</taxon>
        <taxon>Prevotellaceae</taxon>
        <taxon>Xylanibacter</taxon>
    </lineage>
</organism>
<dbReference type="AlphaFoldDB" id="A0A928GI82"/>
<dbReference type="Gene3D" id="2.30.260.10">
    <property type="entry name" value="putative xylanase like domain"/>
    <property type="match status" value="1"/>
</dbReference>
<dbReference type="Pfam" id="PF07313">
    <property type="entry name" value="AmiA-like"/>
    <property type="match status" value="1"/>
</dbReference>
<accession>A0A928GI82</accession>
<dbReference type="Proteomes" id="UP000763088">
    <property type="component" value="Unassembled WGS sequence"/>
</dbReference>
<gene>
    <name evidence="1" type="ORF">E7102_10865</name>
</gene>
<name>A0A928GI82_XYLRU</name>
<comment type="caution">
    <text evidence="1">The sequence shown here is derived from an EMBL/GenBank/DDBJ whole genome shotgun (WGS) entry which is preliminary data.</text>
</comment>
<dbReference type="Gene3D" id="1.10.3670.10">
    <property type="entry name" value="Putative xylanase like domain"/>
    <property type="match status" value="1"/>
</dbReference>
<protein>
    <submittedName>
        <fullName evidence="1">DUF1460 domain-containing protein</fullName>
    </submittedName>
</protein>
<evidence type="ECO:0000313" key="1">
    <source>
        <dbReference type="EMBL" id="MBE6266946.1"/>
    </source>
</evidence>
<dbReference type="EMBL" id="SUYD01000013">
    <property type="protein sequence ID" value="MBE6266946.1"/>
    <property type="molecule type" value="Genomic_DNA"/>
</dbReference>
<reference evidence="1" key="1">
    <citation type="submission" date="2019-04" db="EMBL/GenBank/DDBJ databases">
        <title>Evolution of Biomass-Degrading Anaerobic Consortia Revealed by Metagenomics.</title>
        <authorList>
            <person name="Peng X."/>
        </authorList>
    </citation>
    <scope>NUCLEOTIDE SEQUENCE</scope>
    <source>
        <strain evidence="1">SIG141</strain>
    </source>
</reference>
<sequence length="287" mass="32463">MRQRIIYIIIGITLCLGAHSKRFGDVRQHPNDSITVCKLLAEAKQLPSSTNLPLFFAQKFIGRPYVASTLEGDADERLVINTRELDCTTLVENVVALTLCAQNKQYTYHAYKRALVNLRYRGGVIDGYPSRLHYFTEWITDNTKSGMVSEVQMSKAPFTAVQTVKVNYMSTHPQSYQALREHPEFVSAISKMEKQVSGAKYRFIPKKSVGNKSLLRKVINDGDIIAITCKKAGLDIAHLGFAVWKKDGLHLLNASQLHKKVVLEPMTLYKYLQKHSSHTGIRIIRII</sequence>
<dbReference type="InterPro" id="IPR038765">
    <property type="entry name" value="Papain-like_cys_pep_sf"/>
</dbReference>
<dbReference type="SUPFAM" id="SSF54001">
    <property type="entry name" value="Cysteine proteinases"/>
    <property type="match status" value="1"/>
</dbReference>
<dbReference type="InterPro" id="IPR010846">
    <property type="entry name" value="AmiA-like"/>
</dbReference>